<sequence>MLLLGFLSLFLFSALTEGRRIGAEMKSKGNEGKFKPQVEQTEQQVRVAEEHELGEVESEGSDEVAVDMDYTPASRKSPVHN</sequence>
<keyword evidence="4" id="KW-1185">Reference proteome</keyword>
<evidence type="ECO:0000256" key="1">
    <source>
        <dbReference type="SAM" id="MobiDB-lite"/>
    </source>
</evidence>
<protein>
    <submittedName>
        <fullName evidence="3">Uncharacterized protein</fullName>
    </submittedName>
</protein>
<dbReference type="Pfam" id="PF21529">
    <property type="entry name" value="GLV1-2"/>
    <property type="match status" value="1"/>
</dbReference>
<feature type="chain" id="PRO_5029534540" evidence="2">
    <location>
        <begin position="19"/>
        <end position="81"/>
    </location>
</feature>
<evidence type="ECO:0000256" key="2">
    <source>
        <dbReference type="SAM" id="SignalP"/>
    </source>
</evidence>
<feature type="region of interest" description="Disordered" evidence="1">
    <location>
        <begin position="48"/>
        <end position="81"/>
    </location>
</feature>
<dbReference type="Proteomes" id="UP000594263">
    <property type="component" value="Unplaced"/>
</dbReference>
<accession>A0A7N0ZSQ3</accession>
<dbReference type="AlphaFoldDB" id="A0A7N0ZSQ3"/>
<organism evidence="3 4">
    <name type="scientific">Kalanchoe fedtschenkoi</name>
    <name type="common">Lavender scallops</name>
    <name type="synonym">South American air plant</name>
    <dbReference type="NCBI Taxonomy" id="63787"/>
    <lineage>
        <taxon>Eukaryota</taxon>
        <taxon>Viridiplantae</taxon>
        <taxon>Streptophyta</taxon>
        <taxon>Embryophyta</taxon>
        <taxon>Tracheophyta</taxon>
        <taxon>Spermatophyta</taxon>
        <taxon>Magnoliopsida</taxon>
        <taxon>eudicotyledons</taxon>
        <taxon>Gunneridae</taxon>
        <taxon>Pentapetalae</taxon>
        <taxon>Saxifragales</taxon>
        <taxon>Crassulaceae</taxon>
        <taxon>Kalanchoe</taxon>
    </lineage>
</organism>
<evidence type="ECO:0000313" key="4">
    <source>
        <dbReference type="Proteomes" id="UP000594263"/>
    </source>
</evidence>
<dbReference type="InterPro" id="IPR049306">
    <property type="entry name" value="GLV1-2"/>
</dbReference>
<proteinExistence type="predicted"/>
<reference evidence="3" key="1">
    <citation type="submission" date="2021-01" db="UniProtKB">
        <authorList>
            <consortium name="EnsemblPlants"/>
        </authorList>
    </citation>
    <scope>IDENTIFICATION</scope>
</reference>
<dbReference type="Gramene" id="Kaladp0026s0122.1.v1.1">
    <property type="protein sequence ID" value="Kaladp0026s0122.1.v1.1"/>
    <property type="gene ID" value="Kaladp0026s0122.v1.1"/>
</dbReference>
<dbReference type="EnsemblPlants" id="Kaladp0026s0122.1.v1.1">
    <property type="protein sequence ID" value="Kaladp0026s0122.1.v1.1"/>
    <property type="gene ID" value="Kaladp0026s0122.v1.1"/>
</dbReference>
<keyword evidence="2" id="KW-0732">Signal</keyword>
<name>A0A7N0ZSQ3_KALFE</name>
<feature type="compositionally biased region" description="Acidic residues" evidence="1">
    <location>
        <begin position="55"/>
        <end position="66"/>
    </location>
</feature>
<feature type="signal peptide" evidence="2">
    <location>
        <begin position="1"/>
        <end position="18"/>
    </location>
</feature>
<evidence type="ECO:0000313" key="3">
    <source>
        <dbReference type="EnsemblPlants" id="Kaladp0026s0122.1.v1.1"/>
    </source>
</evidence>